<dbReference type="InterPro" id="IPR027417">
    <property type="entry name" value="P-loop_NTPase"/>
</dbReference>
<evidence type="ECO:0000256" key="1">
    <source>
        <dbReference type="ARBA" id="ARBA00022448"/>
    </source>
</evidence>
<keyword evidence="4" id="KW-0547">Nucleotide-binding</keyword>
<name>A0A847S8S1_9NEIS</name>
<dbReference type="Gene3D" id="3.40.50.300">
    <property type="entry name" value="P-loop containing nucleotide triphosphate hydrolases"/>
    <property type="match status" value="1"/>
</dbReference>
<keyword evidence="11" id="KW-1185">Reference proteome</keyword>
<proteinExistence type="predicted"/>
<dbReference type="GO" id="GO:0005524">
    <property type="term" value="F:ATP binding"/>
    <property type="evidence" value="ECO:0007669"/>
    <property type="project" value="UniProtKB-KW"/>
</dbReference>
<evidence type="ECO:0000256" key="7">
    <source>
        <dbReference type="ARBA" id="ARBA00023065"/>
    </source>
</evidence>
<dbReference type="GO" id="GO:0043190">
    <property type="term" value="C:ATP-binding cassette (ABC) transporter complex"/>
    <property type="evidence" value="ECO:0007669"/>
    <property type="project" value="InterPro"/>
</dbReference>
<evidence type="ECO:0000256" key="8">
    <source>
        <dbReference type="ARBA" id="ARBA00023136"/>
    </source>
</evidence>
<dbReference type="InterPro" id="IPR008995">
    <property type="entry name" value="Mo/tungstate-bd_C_term_dom"/>
</dbReference>
<dbReference type="SMART" id="SM00382">
    <property type="entry name" value="AAA"/>
    <property type="match status" value="1"/>
</dbReference>
<feature type="domain" description="ABC transporter" evidence="9">
    <location>
        <begin position="5"/>
        <end position="237"/>
    </location>
</feature>
<evidence type="ECO:0000256" key="3">
    <source>
        <dbReference type="ARBA" id="ARBA00022496"/>
    </source>
</evidence>
<organism evidence="10 11">
    <name type="scientific">Leeia aquatica</name>
    <dbReference type="NCBI Taxonomy" id="2725557"/>
    <lineage>
        <taxon>Bacteria</taxon>
        <taxon>Pseudomonadati</taxon>
        <taxon>Pseudomonadota</taxon>
        <taxon>Betaproteobacteria</taxon>
        <taxon>Neisseriales</taxon>
        <taxon>Leeiaceae</taxon>
        <taxon>Leeia</taxon>
    </lineage>
</organism>
<accession>A0A847S8S1</accession>
<gene>
    <name evidence="10" type="ORF">HF682_01110</name>
</gene>
<keyword evidence="1" id="KW-0813">Transport</keyword>
<dbReference type="GO" id="GO:0016887">
    <property type="term" value="F:ATP hydrolysis activity"/>
    <property type="evidence" value="ECO:0007669"/>
    <property type="project" value="InterPro"/>
</dbReference>
<dbReference type="SUPFAM" id="SSF52540">
    <property type="entry name" value="P-loop containing nucleoside triphosphate hydrolases"/>
    <property type="match status" value="1"/>
</dbReference>
<evidence type="ECO:0000256" key="4">
    <source>
        <dbReference type="ARBA" id="ARBA00022741"/>
    </source>
</evidence>
<keyword evidence="3" id="KW-0410">Iron transport</keyword>
<dbReference type="InterPro" id="IPR017871">
    <property type="entry name" value="ABC_transporter-like_CS"/>
</dbReference>
<dbReference type="Pfam" id="PF00005">
    <property type="entry name" value="ABC_tran"/>
    <property type="match status" value="1"/>
</dbReference>
<keyword evidence="5 10" id="KW-0067">ATP-binding</keyword>
<dbReference type="GO" id="GO:0015697">
    <property type="term" value="P:quaternary ammonium group transport"/>
    <property type="evidence" value="ECO:0007669"/>
    <property type="project" value="UniProtKB-ARBA"/>
</dbReference>
<evidence type="ECO:0000259" key="9">
    <source>
        <dbReference type="PROSITE" id="PS50893"/>
    </source>
</evidence>
<dbReference type="PROSITE" id="PS00211">
    <property type="entry name" value="ABC_TRANSPORTER_1"/>
    <property type="match status" value="1"/>
</dbReference>
<dbReference type="SUPFAM" id="SSF50331">
    <property type="entry name" value="MOP-like"/>
    <property type="match status" value="1"/>
</dbReference>
<dbReference type="Pfam" id="PF08402">
    <property type="entry name" value="TOBE_2"/>
    <property type="match status" value="1"/>
</dbReference>
<keyword evidence="6" id="KW-0408">Iron</keyword>
<dbReference type="InterPro" id="IPR013611">
    <property type="entry name" value="Transp-assoc_OB_typ2"/>
</dbReference>
<keyword evidence="8" id="KW-0472">Membrane</keyword>
<evidence type="ECO:0000256" key="5">
    <source>
        <dbReference type="ARBA" id="ARBA00022840"/>
    </source>
</evidence>
<dbReference type="AlphaFoldDB" id="A0A847S8S1"/>
<sequence>MSTTLHIDRVSCGYAANTVLEQISFTLAAGQVGCLLGPSGCGKTTLLRAIAGLEPVRHGEIRLGEQLLSAPDYQLAAQQRGIGLVFQDFALFPHLSVADNIAFGLFNQAKIQQRQRVADMLTLVGLEGYAQAMPHQLSGGQQQRVALARALAPRPRLLLLDEPFSSLDVSLRQQLGQEVRRILKASATTALLVTHDQQEAFILADEVGVMMRGSLLQWAPPYQLYHQPATHQVADFIGEQVWLLGEVQPDGCVLTELGRLCTQSACVTAAAGSAGELVDVLIRPDDVVHQDDAPLRAVVVNKQFRGAEFLYQLQLPSGQLLLALVPSHHDHQLGEAIGIVLAADHVVTFRRS</sequence>
<dbReference type="PANTHER" id="PTHR42781">
    <property type="entry name" value="SPERMIDINE/PUTRESCINE IMPORT ATP-BINDING PROTEIN POTA"/>
    <property type="match status" value="1"/>
</dbReference>
<keyword evidence="7" id="KW-0406">Ion transport</keyword>
<dbReference type="InterPro" id="IPR003439">
    <property type="entry name" value="ABC_transporter-like_ATP-bd"/>
</dbReference>
<dbReference type="CDD" id="cd03259">
    <property type="entry name" value="ABC_Carb_Solutes_like"/>
    <property type="match status" value="1"/>
</dbReference>
<dbReference type="PANTHER" id="PTHR42781:SF4">
    <property type="entry name" value="SPERMIDINE_PUTRESCINE IMPORT ATP-BINDING PROTEIN POTA"/>
    <property type="match status" value="1"/>
</dbReference>
<dbReference type="EMBL" id="JABAIM010000001">
    <property type="protein sequence ID" value="NLR73759.1"/>
    <property type="molecule type" value="Genomic_DNA"/>
</dbReference>
<evidence type="ECO:0000313" key="11">
    <source>
        <dbReference type="Proteomes" id="UP000587991"/>
    </source>
</evidence>
<reference evidence="10 11" key="1">
    <citation type="submission" date="2020-04" db="EMBL/GenBank/DDBJ databases">
        <title>Draft genome of Leeia sp. IMCC25680.</title>
        <authorList>
            <person name="Song J."/>
            <person name="Cho J.-C."/>
        </authorList>
    </citation>
    <scope>NUCLEOTIDE SEQUENCE [LARGE SCALE GENOMIC DNA]</scope>
    <source>
        <strain evidence="10 11">IMCC25680</strain>
    </source>
</reference>
<evidence type="ECO:0000256" key="2">
    <source>
        <dbReference type="ARBA" id="ARBA00022475"/>
    </source>
</evidence>
<protein>
    <submittedName>
        <fullName evidence="10">ABC transporter ATP-binding protein</fullName>
    </submittedName>
</protein>
<dbReference type="GO" id="GO:0015408">
    <property type="term" value="F:ABC-type ferric iron transporter activity"/>
    <property type="evidence" value="ECO:0007669"/>
    <property type="project" value="InterPro"/>
</dbReference>
<dbReference type="InterPro" id="IPR003593">
    <property type="entry name" value="AAA+_ATPase"/>
</dbReference>
<evidence type="ECO:0000313" key="10">
    <source>
        <dbReference type="EMBL" id="NLR73759.1"/>
    </source>
</evidence>
<comment type="caution">
    <text evidence="10">The sequence shown here is derived from an EMBL/GenBank/DDBJ whole genome shotgun (WGS) entry which is preliminary data.</text>
</comment>
<dbReference type="InterPro" id="IPR015853">
    <property type="entry name" value="ABC_transpr_FbpC"/>
</dbReference>
<dbReference type="InterPro" id="IPR050093">
    <property type="entry name" value="ABC_SmlMolc_Importer"/>
</dbReference>
<dbReference type="PROSITE" id="PS50893">
    <property type="entry name" value="ABC_TRANSPORTER_2"/>
    <property type="match status" value="1"/>
</dbReference>
<keyword evidence="2" id="KW-1003">Cell membrane</keyword>
<dbReference type="Proteomes" id="UP000587991">
    <property type="component" value="Unassembled WGS sequence"/>
</dbReference>
<evidence type="ECO:0000256" key="6">
    <source>
        <dbReference type="ARBA" id="ARBA00023004"/>
    </source>
</evidence>
<dbReference type="FunFam" id="3.40.50.300:FF:000425">
    <property type="entry name" value="Probable ABC transporter, ATP-binding subunit"/>
    <property type="match status" value="1"/>
</dbReference>